<dbReference type="InterPro" id="IPR009387">
    <property type="entry name" value="HigB-2"/>
</dbReference>
<comment type="caution">
    <text evidence="1">The sequence shown here is derived from an EMBL/GenBank/DDBJ whole genome shotgun (WGS) entry which is preliminary data.</text>
</comment>
<keyword evidence="1" id="KW-0614">Plasmid</keyword>
<evidence type="ECO:0000313" key="1">
    <source>
        <dbReference type="EMBL" id="RMX27006.1"/>
    </source>
</evidence>
<dbReference type="RefSeq" id="WP_124215871.1">
    <property type="nucleotide sequence ID" value="NZ_CM011639.1"/>
</dbReference>
<proteinExistence type="predicted"/>
<dbReference type="Pfam" id="PF06296">
    <property type="entry name" value="RelE"/>
    <property type="match status" value="1"/>
</dbReference>
<name>A0A3M6SI51_LIMRT</name>
<geneLocation type="plasmid" evidence="2">
    <name>pvp-r2lc01</name>
</geneLocation>
<gene>
    <name evidence="1" type="ORF">C5O77_00085</name>
</gene>
<evidence type="ECO:0008006" key="3">
    <source>
        <dbReference type="Google" id="ProtNLM"/>
    </source>
</evidence>
<sequence length="129" mass="15176">MCNKVKFIFGQSFMDQWYACGLTKENRQELIDDISYYLRNAPDNNHGKKFPGAIIEGTGGAIKYRFTPDDYQKGKSGSFRTIYFVYDASINHLFFLTVYPKNKKATLSKREKHLIKKFIETKKRDRKEK</sequence>
<dbReference type="EMBL" id="PTLS01000005">
    <property type="protein sequence ID" value="RMX27006.1"/>
    <property type="molecule type" value="Genomic_DNA"/>
</dbReference>
<organism evidence="1 2">
    <name type="scientific">Limosilactobacillus reuteri</name>
    <name type="common">Lactobacillus reuteri</name>
    <dbReference type="NCBI Taxonomy" id="1598"/>
    <lineage>
        <taxon>Bacteria</taxon>
        <taxon>Bacillati</taxon>
        <taxon>Bacillota</taxon>
        <taxon>Bacilli</taxon>
        <taxon>Lactobacillales</taxon>
        <taxon>Lactobacillaceae</taxon>
        <taxon>Limosilactobacillus</taxon>
    </lineage>
</organism>
<dbReference type="Proteomes" id="UP000276940">
    <property type="component" value="Plasmid pVP-R2lc01"/>
</dbReference>
<accession>A0A3M6SI51</accession>
<dbReference type="AlphaFoldDB" id="A0A3M6SI51"/>
<protein>
    <recommendedName>
        <fullName evidence="3">Addiction module toxin RelE</fullName>
    </recommendedName>
</protein>
<reference evidence="1 2" key="1">
    <citation type="journal article" date="2018" name="J Appl Environ Microbiol">
        <title>The gut symbionts Lactobacillus reuteri R2lc and 2010 encode a polyketide synthase cluster that activates the mammalian aryl-hydrocarbon receptor.</title>
        <authorList>
            <person name="Ozcam M."/>
            <person name="Roos S."/>
            <person name="Van Pijkeren J.P."/>
        </authorList>
    </citation>
    <scope>NUCLEOTIDE SEQUENCE [LARGE SCALE GENOMIC DNA]</scope>
    <source>
        <strain evidence="1 2">R2lc</strain>
        <plasmid evidence="2">pvp-r2lc01</plasmid>
    </source>
</reference>
<evidence type="ECO:0000313" key="2">
    <source>
        <dbReference type="Proteomes" id="UP000276940"/>
    </source>
</evidence>